<dbReference type="EMBL" id="LR738855">
    <property type="protein sequence ID" value="VZH84806.1"/>
    <property type="molecule type" value="Genomic_DNA"/>
</dbReference>
<name>A0A6I8MAB1_9CORY</name>
<proteinExistence type="predicted"/>
<evidence type="ECO:0000313" key="2">
    <source>
        <dbReference type="Proteomes" id="UP000423525"/>
    </source>
</evidence>
<evidence type="ECO:0000313" key="1">
    <source>
        <dbReference type="EMBL" id="VZH84806.1"/>
    </source>
</evidence>
<accession>A0A6I8MAB1</accession>
<sequence>MQLVLCGIRLVPHGKVGAILAQGGDPQTQVNDQPVRPEFSVFGQTQWALGPQVMFARHMGCVAGSGPVLDAMGEIASSQRYGLGSIPGSRFKGGRGPNLAGSYDVQQLLTRMATKLARFNGSVPSAECV</sequence>
<dbReference type="Proteomes" id="UP000423525">
    <property type="component" value="Chromosome"/>
</dbReference>
<reference evidence="1 2" key="1">
    <citation type="submission" date="2019-11" db="EMBL/GenBank/DDBJ databases">
        <authorList>
            <person name="Brisse S."/>
        </authorList>
    </citation>
    <scope>NUCLEOTIDE SEQUENCE [LARGE SCALE GENOMIC DNA]</scope>
    <source>
        <strain evidence="1">FRC0190</strain>
    </source>
</reference>
<gene>
    <name evidence="1" type="ORF">FRC0190_00805</name>
</gene>
<organism evidence="1 2">
    <name type="scientific">Corynebacterium rouxii</name>
    <dbReference type="NCBI Taxonomy" id="2719119"/>
    <lineage>
        <taxon>Bacteria</taxon>
        <taxon>Bacillati</taxon>
        <taxon>Actinomycetota</taxon>
        <taxon>Actinomycetes</taxon>
        <taxon>Mycobacteriales</taxon>
        <taxon>Corynebacteriaceae</taxon>
        <taxon>Corynebacterium</taxon>
    </lineage>
</organism>
<dbReference type="KEGG" id="crf:FRC0190_00805"/>
<dbReference type="AlphaFoldDB" id="A0A6I8MAB1"/>
<protein>
    <submittedName>
        <fullName evidence="1">Uncharacterized protein</fullName>
    </submittedName>
</protein>